<dbReference type="Pfam" id="PF00210">
    <property type="entry name" value="Ferritin"/>
    <property type="match status" value="1"/>
</dbReference>
<comment type="similarity">
    <text evidence="1 2">Belongs to the Dps family.</text>
</comment>
<dbReference type="InterPro" id="IPR008331">
    <property type="entry name" value="Ferritin_DPS_dom"/>
</dbReference>
<dbReference type="GO" id="GO:0003677">
    <property type="term" value="F:DNA binding"/>
    <property type="evidence" value="ECO:0007669"/>
    <property type="project" value="UniProtKB-KW"/>
</dbReference>
<keyword evidence="4" id="KW-0238">DNA-binding</keyword>
<accession>A0ABS4IDS3</accession>
<dbReference type="PIRSF" id="PIRSF005900">
    <property type="entry name" value="Dps"/>
    <property type="match status" value="1"/>
</dbReference>
<gene>
    <name evidence="4" type="ORF">J2Z83_001192</name>
</gene>
<organism evidence="4 5">
    <name type="scientific">Virgibacillus natechei</name>
    <dbReference type="NCBI Taxonomy" id="1216297"/>
    <lineage>
        <taxon>Bacteria</taxon>
        <taxon>Bacillati</taxon>
        <taxon>Bacillota</taxon>
        <taxon>Bacilli</taxon>
        <taxon>Bacillales</taxon>
        <taxon>Bacillaceae</taxon>
        <taxon>Virgibacillus</taxon>
    </lineage>
</organism>
<dbReference type="EMBL" id="JAGGKX010000004">
    <property type="protein sequence ID" value="MBP1969089.1"/>
    <property type="molecule type" value="Genomic_DNA"/>
</dbReference>
<evidence type="ECO:0000313" key="5">
    <source>
        <dbReference type="Proteomes" id="UP001519345"/>
    </source>
</evidence>
<reference evidence="4 5" key="1">
    <citation type="submission" date="2021-03" db="EMBL/GenBank/DDBJ databases">
        <title>Genomic Encyclopedia of Type Strains, Phase IV (KMG-IV): sequencing the most valuable type-strain genomes for metagenomic binning, comparative biology and taxonomic classification.</title>
        <authorList>
            <person name="Goeker M."/>
        </authorList>
    </citation>
    <scope>NUCLEOTIDE SEQUENCE [LARGE SCALE GENOMIC DNA]</scope>
    <source>
        <strain evidence="4 5">DSM 25609</strain>
    </source>
</reference>
<feature type="domain" description="Ferritin/DPS" evidence="3">
    <location>
        <begin position="17"/>
        <end position="156"/>
    </location>
</feature>
<dbReference type="PRINTS" id="PR01346">
    <property type="entry name" value="HELNAPAPROT"/>
</dbReference>
<dbReference type="InterPro" id="IPR012347">
    <property type="entry name" value="Ferritin-like"/>
</dbReference>
<evidence type="ECO:0000256" key="1">
    <source>
        <dbReference type="ARBA" id="ARBA00009497"/>
    </source>
</evidence>
<dbReference type="RefSeq" id="WP_209462297.1">
    <property type="nucleotide sequence ID" value="NZ_CP110224.1"/>
</dbReference>
<comment type="caution">
    <text evidence="4">The sequence shown here is derived from an EMBL/GenBank/DDBJ whole genome shotgun (WGS) entry which is preliminary data.</text>
</comment>
<evidence type="ECO:0000256" key="2">
    <source>
        <dbReference type="RuleBase" id="RU003875"/>
    </source>
</evidence>
<dbReference type="PROSITE" id="PS00818">
    <property type="entry name" value="DPS_1"/>
    <property type="match status" value="1"/>
</dbReference>
<dbReference type="PANTHER" id="PTHR42932:SF1">
    <property type="entry name" value="GENERAL STRESS PROTEIN 20U"/>
    <property type="match status" value="1"/>
</dbReference>
<dbReference type="SUPFAM" id="SSF47240">
    <property type="entry name" value="Ferritin-like"/>
    <property type="match status" value="1"/>
</dbReference>
<protein>
    <submittedName>
        <fullName evidence="4">Starvation-inducible DNA-binding protein</fullName>
    </submittedName>
</protein>
<name>A0ABS4IDS3_9BACI</name>
<evidence type="ECO:0000313" key="4">
    <source>
        <dbReference type="EMBL" id="MBP1969089.1"/>
    </source>
</evidence>
<dbReference type="InterPro" id="IPR023188">
    <property type="entry name" value="DPS_DNA-bd_CS"/>
</dbReference>
<dbReference type="InterPro" id="IPR009078">
    <property type="entry name" value="Ferritin-like_SF"/>
</dbReference>
<evidence type="ECO:0000259" key="3">
    <source>
        <dbReference type="Pfam" id="PF00210"/>
    </source>
</evidence>
<keyword evidence="5" id="KW-1185">Reference proteome</keyword>
<dbReference type="Gene3D" id="1.20.1260.10">
    <property type="match status" value="1"/>
</dbReference>
<dbReference type="InterPro" id="IPR002177">
    <property type="entry name" value="DPS_DNA-bd"/>
</dbReference>
<dbReference type="Proteomes" id="UP001519345">
    <property type="component" value="Unassembled WGS sequence"/>
</dbReference>
<proteinExistence type="inferred from homology"/>
<dbReference type="CDD" id="cd01043">
    <property type="entry name" value="DPS"/>
    <property type="match status" value="1"/>
</dbReference>
<sequence>MTEHNHDQPNATAASEVNHLIANQGILFVKLHQYHWHVQGPHFFTLHEKFEELYNESNQYFDAFAERLIVIGERPYSTLAEYLEHASISEETYETKIPAEKMVSNLVNDYRTIRDGTDKAIELAAKEGDNVTEDMLVGYKESLDKNIWMLQAYLGNDALEGQGDE</sequence>
<dbReference type="PANTHER" id="PTHR42932">
    <property type="entry name" value="GENERAL STRESS PROTEIN 20U"/>
    <property type="match status" value="1"/>
</dbReference>